<organism evidence="2 3">
    <name type="scientific">Cynoglossus semilaevis</name>
    <name type="common">Tongue sole</name>
    <dbReference type="NCBI Taxonomy" id="244447"/>
    <lineage>
        <taxon>Eukaryota</taxon>
        <taxon>Metazoa</taxon>
        <taxon>Chordata</taxon>
        <taxon>Craniata</taxon>
        <taxon>Vertebrata</taxon>
        <taxon>Euteleostomi</taxon>
        <taxon>Actinopterygii</taxon>
        <taxon>Neopterygii</taxon>
        <taxon>Teleostei</taxon>
        <taxon>Neoteleostei</taxon>
        <taxon>Acanthomorphata</taxon>
        <taxon>Carangaria</taxon>
        <taxon>Pleuronectiformes</taxon>
        <taxon>Pleuronectoidei</taxon>
        <taxon>Cynoglossidae</taxon>
        <taxon>Cynoglossinae</taxon>
        <taxon>Cynoglossus</taxon>
    </lineage>
</organism>
<reference evidence="2 3" key="1">
    <citation type="journal article" date="2014" name="Nat. Genet.">
        <title>Whole-genome sequence of a flatfish provides insights into ZW sex chromosome evolution and adaptation to a benthic lifestyle.</title>
        <authorList>
            <person name="Chen S."/>
            <person name="Zhang G."/>
            <person name="Shao C."/>
            <person name="Huang Q."/>
            <person name="Liu G."/>
            <person name="Zhang P."/>
            <person name="Song W."/>
            <person name="An N."/>
            <person name="Chalopin D."/>
            <person name="Volff J.N."/>
            <person name="Hong Y."/>
            <person name="Li Q."/>
            <person name="Sha Z."/>
            <person name="Zhou H."/>
            <person name="Xie M."/>
            <person name="Yu Q."/>
            <person name="Liu Y."/>
            <person name="Xiang H."/>
            <person name="Wang N."/>
            <person name="Wu K."/>
            <person name="Yang C."/>
            <person name="Zhou Q."/>
            <person name="Liao X."/>
            <person name="Yang L."/>
            <person name="Hu Q."/>
            <person name="Zhang J."/>
            <person name="Meng L."/>
            <person name="Jin L."/>
            <person name="Tian Y."/>
            <person name="Lian J."/>
            <person name="Yang J."/>
            <person name="Miao G."/>
            <person name="Liu S."/>
            <person name="Liang Z."/>
            <person name="Yan F."/>
            <person name="Li Y."/>
            <person name="Sun B."/>
            <person name="Zhang H."/>
            <person name="Zhang J."/>
            <person name="Zhu Y."/>
            <person name="Du M."/>
            <person name="Zhao Y."/>
            <person name="Schartl M."/>
            <person name="Tang Q."/>
            <person name="Wang J."/>
        </authorList>
    </citation>
    <scope>NUCLEOTIDE SEQUENCE</scope>
</reference>
<evidence type="ECO:0000313" key="3">
    <source>
        <dbReference type="Proteomes" id="UP000265120"/>
    </source>
</evidence>
<keyword evidence="3" id="KW-1185">Reference proteome</keyword>
<name>A0A3P8VQR7_CYNSE</name>
<evidence type="ECO:0000256" key="1">
    <source>
        <dbReference type="SAM" id="MobiDB-lite"/>
    </source>
</evidence>
<dbReference type="Ensembl" id="ENSCSET00000015814.1">
    <property type="protein sequence ID" value="ENSCSEP00000015621.1"/>
    <property type="gene ID" value="ENSCSEG00000010042.1"/>
</dbReference>
<reference evidence="2" key="3">
    <citation type="submission" date="2025-09" db="UniProtKB">
        <authorList>
            <consortium name="Ensembl"/>
        </authorList>
    </citation>
    <scope>IDENTIFICATION</scope>
</reference>
<protein>
    <submittedName>
        <fullName evidence="2">Uncharacterized protein</fullName>
    </submittedName>
</protein>
<dbReference type="STRING" id="244447.ENSCSEP00000015621"/>
<dbReference type="Proteomes" id="UP000265120">
    <property type="component" value="Chromosome 17"/>
</dbReference>
<evidence type="ECO:0000313" key="2">
    <source>
        <dbReference type="Ensembl" id="ENSCSEP00000015621.1"/>
    </source>
</evidence>
<feature type="region of interest" description="Disordered" evidence="1">
    <location>
        <begin position="1"/>
        <end position="21"/>
    </location>
</feature>
<proteinExistence type="predicted"/>
<dbReference type="GeneTree" id="ENSGT00940000177696"/>
<dbReference type="OMA" id="LASHGCQ"/>
<accession>A0A3P8VQR7</accession>
<sequence>THVHKRGHGHQDDLEHPEPYMREGSKGIVADVLTARLPRVADELALFVIVDGFSPHCGEDDTKDNEHGEPQLPHECGVVVDLLQQPREEAPAHGISCFKHSISG</sequence>
<dbReference type="InParanoid" id="A0A3P8VQR7"/>
<feature type="compositionally biased region" description="Basic and acidic residues" evidence="1">
    <location>
        <begin position="9"/>
        <end position="21"/>
    </location>
</feature>
<dbReference type="AlphaFoldDB" id="A0A3P8VQR7"/>
<reference evidence="2" key="2">
    <citation type="submission" date="2025-08" db="UniProtKB">
        <authorList>
            <consortium name="Ensembl"/>
        </authorList>
    </citation>
    <scope>IDENTIFICATION</scope>
</reference>